<name>A0ABW3M0Z8_9PSEU</name>
<sequence>MRVNIRQIPSNENPQHMDIDMHNSQPPLAFDPRDVVAVREFRATQVPAFLSTSDHLHHLLTTPANRHSPAEIEAALHRRQELVTRIARDDVRQTYLIGEPALHELDGPQLARILQRCVRRNVVVRVLPEHPQPYTNLAALTMFSFADRPDWAFPQLPTASAFVQQPAEVAMYSNIFDNLATHALSEIDSRAYVQTKLGEVSTATHRDPDELLRGAS</sequence>
<dbReference type="Pfam" id="PF19054">
    <property type="entry name" value="DUF5753"/>
    <property type="match status" value="1"/>
</dbReference>
<organism evidence="2 3">
    <name type="scientific">Kibdelosporangium lantanae</name>
    <dbReference type="NCBI Taxonomy" id="1497396"/>
    <lineage>
        <taxon>Bacteria</taxon>
        <taxon>Bacillati</taxon>
        <taxon>Actinomycetota</taxon>
        <taxon>Actinomycetes</taxon>
        <taxon>Pseudonocardiales</taxon>
        <taxon>Pseudonocardiaceae</taxon>
        <taxon>Kibdelosporangium</taxon>
    </lineage>
</organism>
<feature type="domain" description="DUF5753" evidence="1">
    <location>
        <begin position="37"/>
        <end position="193"/>
    </location>
</feature>
<keyword evidence="3" id="KW-1185">Reference proteome</keyword>
<gene>
    <name evidence="2" type="ORF">ACFQ1S_00575</name>
</gene>
<dbReference type="EMBL" id="JBHTIS010000011">
    <property type="protein sequence ID" value="MFD1044193.1"/>
    <property type="molecule type" value="Genomic_DNA"/>
</dbReference>
<proteinExistence type="predicted"/>
<evidence type="ECO:0000313" key="3">
    <source>
        <dbReference type="Proteomes" id="UP001597045"/>
    </source>
</evidence>
<dbReference type="Proteomes" id="UP001597045">
    <property type="component" value="Unassembled WGS sequence"/>
</dbReference>
<dbReference type="InterPro" id="IPR043917">
    <property type="entry name" value="DUF5753"/>
</dbReference>
<evidence type="ECO:0000259" key="1">
    <source>
        <dbReference type="Pfam" id="PF19054"/>
    </source>
</evidence>
<protein>
    <submittedName>
        <fullName evidence="2">Scr1 family TA system antitoxin-like transcriptional regulator</fullName>
    </submittedName>
</protein>
<accession>A0ABW3M0Z8</accession>
<comment type="caution">
    <text evidence="2">The sequence shown here is derived from an EMBL/GenBank/DDBJ whole genome shotgun (WGS) entry which is preliminary data.</text>
</comment>
<reference evidence="3" key="1">
    <citation type="journal article" date="2019" name="Int. J. Syst. Evol. Microbiol.">
        <title>The Global Catalogue of Microorganisms (GCM) 10K type strain sequencing project: providing services to taxonomists for standard genome sequencing and annotation.</title>
        <authorList>
            <consortium name="The Broad Institute Genomics Platform"/>
            <consortium name="The Broad Institute Genome Sequencing Center for Infectious Disease"/>
            <person name="Wu L."/>
            <person name="Ma J."/>
        </authorList>
    </citation>
    <scope>NUCLEOTIDE SEQUENCE [LARGE SCALE GENOMIC DNA]</scope>
    <source>
        <strain evidence="3">JCM 31486</strain>
    </source>
</reference>
<evidence type="ECO:0000313" key="2">
    <source>
        <dbReference type="EMBL" id="MFD1044193.1"/>
    </source>
</evidence>